<gene>
    <name evidence="1" type="ORF">CYLTODRAFT_422500</name>
</gene>
<name>A0A0D7BAC3_9AGAR</name>
<keyword evidence="2" id="KW-1185">Reference proteome</keyword>
<organism evidence="1 2">
    <name type="scientific">Cylindrobasidium torrendii FP15055 ss-10</name>
    <dbReference type="NCBI Taxonomy" id="1314674"/>
    <lineage>
        <taxon>Eukaryota</taxon>
        <taxon>Fungi</taxon>
        <taxon>Dikarya</taxon>
        <taxon>Basidiomycota</taxon>
        <taxon>Agaricomycotina</taxon>
        <taxon>Agaricomycetes</taxon>
        <taxon>Agaricomycetidae</taxon>
        <taxon>Agaricales</taxon>
        <taxon>Marasmiineae</taxon>
        <taxon>Physalacriaceae</taxon>
        <taxon>Cylindrobasidium</taxon>
    </lineage>
</organism>
<evidence type="ECO:0000313" key="2">
    <source>
        <dbReference type="Proteomes" id="UP000054007"/>
    </source>
</evidence>
<reference evidence="1 2" key="1">
    <citation type="journal article" date="2015" name="Fungal Genet. Biol.">
        <title>Evolution of novel wood decay mechanisms in Agaricales revealed by the genome sequences of Fistulina hepatica and Cylindrobasidium torrendii.</title>
        <authorList>
            <person name="Floudas D."/>
            <person name="Held B.W."/>
            <person name="Riley R."/>
            <person name="Nagy L.G."/>
            <person name="Koehler G."/>
            <person name="Ransdell A.S."/>
            <person name="Younus H."/>
            <person name="Chow J."/>
            <person name="Chiniquy J."/>
            <person name="Lipzen A."/>
            <person name="Tritt A."/>
            <person name="Sun H."/>
            <person name="Haridas S."/>
            <person name="LaButti K."/>
            <person name="Ohm R.A."/>
            <person name="Kues U."/>
            <person name="Blanchette R.A."/>
            <person name="Grigoriev I.V."/>
            <person name="Minto R.E."/>
            <person name="Hibbett D.S."/>
        </authorList>
    </citation>
    <scope>NUCLEOTIDE SEQUENCE [LARGE SCALE GENOMIC DNA]</scope>
    <source>
        <strain evidence="1 2">FP15055 ss-10</strain>
    </source>
</reference>
<accession>A0A0D7BAC3</accession>
<dbReference type="AlphaFoldDB" id="A0A0D7BAC3"/>
<dbReference type="OrthoDB" id="3229878at2759"/>
<protein>
    <submittedName>
        <fullName evidence="1">Uncharacterized protein</fullName>
    </submittedName>
</protein>
<dbReference type="Proteomes" id="UP000054007">
    <property type="component" value="Unassembled WGS sequence"/>
</dbReference>
<dbReference type="EMBL" id="KN880525">
    <property type="protein sequence ID" value="KIY67467.1"/>
    <property type="molecule type" value="Genomic_DNA"/>
</dbReference>
<evidence type="ECO:0000313" key="1">
    <source>
        <dbReference type="EMBL" id="KIY67467.1"/>
    </source>
</evidence>
<sequence length="98" mass="11108">MRGGSEDEDDEHSYYGEIRTRPGFSDVEYTYEIDLNNLISHEGNLPFFSLRHMPSTEEEFLGYLGGFDLYGNPSCGAKAPVECRWTAALLEPPPPLQY</sequence>
<proteinExistence type="predicted"/>